<dbReference type="GO" id="GO:0016787">
    <property type="term" value="F:hydrolase activity"/>
    <property type="evidence" value="ECO:0007669"/>
    <property type="project" value="UniProtKB-KW"/>
</dbReference>
<dbReference type="RefSeq" id="WP_137213013.1">
    <property type="nucleotide sequence ID" value="NZ_FNSU01000003.1"/>
</dbReference>
<dbReference type="Pfam" id="PF00561">
    <property type="entry name" value="Abhydrolase_1"/>
    <property type="match status" value="1"/>
</dbReference>
<dbReference type="InterPro" id="IPR029058">
    <property type="entry name" value="AB_hydrolase_fold"/>
</dbReference>
<dbReference type="EMBL" id="VFEQ01000015">
    <property type="protein sequence ID" value="TWR55633.1"/>
    <property type="molecule type" value="Genomic_DNA"/>
</dbReference>
<organism evidence="2 3">
    <name type="scientific">Pseudomonas marginalis</name>
    <name type="common">Pseudomonas panacis</name>
    <dbReference type="NCBI Taxonomy" id="298"/>
    <lineage>
        <taxon>Bacteria</taxon>
        <taxon>Pseudomonadati</taxon>
        <taxon>Pseudomonadota</taxon>
        <taxon>Gammaproteobacteria</taxon>
        <taxon>Pseudomonadales</taxon>
        <taxon>Pseudomonadaceae</taxon>
        <taxon>Pseudomonas</taxon>
    </lineage>
</organism>
<reference evidence="2 3" key="1">
    <citation type="submission" date="2019-06" db="EMBL/GenBank/DDBJ databases">
        <title>Pseudomonas bimorpha sp. nov. isolated from bovine raw milk and skim milk concentrate.</title>
        <authorList>
            <person name="Hofmann K."/>
            <person name="Huptas C."/>
            <person name="Doll E."/>
            <person name="Scherer S."/>
            <person name="Wenning M."/>
        </authorList>
    </citation>
    <scope>NUCLEOTIDE SEQUENCE [LARGE SCALE GENOMIC DNA]</scope>
    <source>
        <strain evidence="2 3">DSM 13124</strain>
    </source>
</reference>
<keyword evidence="2" id="KW-0378">Hydrolase</keyword>
<dbReference type="InterPro" id="IPR000073">
    <property type="entry name" value="AB_hydrolase_1"/>
</dbReference>
<dbReference type="Gene3D" id="3.40.50.1820">
    <property type="entry name" value="alpha/beta hydrolase"/>
    <property type="match status" value="1"/>
</dbReference>
<dbReference type="Proteomes" id="UP000316123">
    <property type="component" value="Unassembled WGS sequence"/>
</dbReference>
<gene>
    <name evidence="2" type="ORF">FIV41_21185</name>
</gene>
<feature type="domain" description="AB hydrolase-1" evidence="1">
    <location>
        <begin position="5"/>
        <end position="53"/>
    </location>
</feature>
<dbReference type="OrthoDB" id="9780765at2"/>
<protein>
    <submittedName>
        <fullName evidence="2">Alpha/beta hydrolase</fullName>
    </submittedName>
</protein>
<evidence type="ECO:0000259" key="1">
    <source>
        <dbReference type="Pfam" id="PF00561"/>
    </source>
</evidence>
<dbReference type="SUPFAM" id="SSF53474">
    <property type="entry name" value="alpha/beta-Hydrolases"/>
    <property type="match status" value="1"/>
</dbReference>
<proteinExistence type="predicted"/>
<sequence length="76" mass="8375">MGGGPPILLIPGWPQSWYAGRYVMPQLVDAAYRVIAVDPRGMGKVMHPYARSSFHVTEPQMRPAGDRLCDCTNACL</sequence>
<accession>A0A9X9BQ22</accession>
<dbReference type="AlphaFoldDB" id="A0A9X9BQ22"/>
<evidence type="ECO:0000313" key="2">
    <source>
        <dbReference type="EMBL" id="TWR55633.1"/>
    </source>
</evidence>
<evidence type="ECO:0000313" key="3">
    <source>
        <dbReference type="Proteomes" id="UP000316123"/>
    </source>
</evidence>
<comment type="caution">
    <text evidence="2">The sequence shown here is derived from an EMBL/GenBank/DDBJ whole genome shotgun (WGS) entry which is preliminary data.</text>
</comment>
<name>A0A9X9BQ22_PSEMA</name>